<dbReference type="EMBL" id="SGXC01000001">
    <property type="protein sequence ID" value="RZS84609.1"/>
    <property type="molecule type" value="Genomic_DNA"/>
</dbReference>
<dbReference type="GO" id="GO:0009401">
    <property type="term" value="P:phosphoenolpyruvate-dependent sugar phosphotransferase system"/>
    <property type="evidence" value="ECO:0007669"/>
    <property type="project" value="UniProtKB-KW"/>
</dbReference>
<evidence type="ECO:0000256" key="1">
    <source>
        <dbReference type="ARBA" id="ARBA00004496"/>
    </source>
</evidence>
<protein>
    <submittedName>
        <fullName evidence="6">Phosphocarrier protein</fullName>
    </submittedName>
</protein>
<dbReference type="InterPro" id="IPR035895">
    <property type="entry name" value="HPr-like_sf"/>
</dbReference>
<reference evidence="6 7" key="1">
    <citation type="submission" date="2019-02" db="EMBL/GenBank/DDBJ databases">
        <title>Genomic Encyclopedia of Type Strains, Phase IV (KMG-IV): sequencing the most valuable type-strain genomes for metagenomic binning, comparative biology and taxonomic classification.</title>
        <authorList>
            <person name="Goeker M."/>
        </authorList>
    </citation>
    <scope>NUCLEOTIDE SEQUENCE [LARGE SCALE GENOMIC DNA]</scope>
    <source>
        <strain evidence="6 7">K24</strain>
    </source>
</reference>
<dbReference type="PROSITE" id="PS00589">
    <property type="entry name" value="PTS_HPR_SER"/>
    <property type="match status" value="1"/>
</dbReference>
<dbReference type="InterPro" id="IPR000032">
    <property type="entry name" value="HPr-like"/>
</dbReference>
<dbReference type="PROSITE" id="PS00369">
    <property type="entry name" value="PTS_HPR_HIS"/>
    <property type="match status" value="1"/>
</dbReference>
<evidence type="ECO:0000259" key="5">
    <source>
        <dbReference type="PROSITE" id="PS51350"/>
    </source>
</evidence>
<dbReference type="OrthoDB" id="9798965at2"/>
<evidence type="ECO:0000256" key="3">
    <source>
        <dbReference type="ARBA" id="ARBA00022490"/>
    </source>
</evidence>
<dbReference type="AlphaFoldDB" id="A0A4Q7NI80"/>
<dbReference type="SUPFAM" id="SSF55594">
    <property type="entry name" value="HPr-like"/>
    <property type="match status" value="1"/>
</dbReference>
<dbReference type="NCBIfam" id="TIGR01003">
    <property type="entry name" value="PTS_HPr_family"/>
    <property type="match status" value="1"/>
</dbReference>
<keyword evidence="4" id="KW-0598">Phosphotransferase system</keyword>
<dbReference type="Pfam" id="PF00381">
    <property type="entry name" value="PTS-HPr"/>
    <property type="match status" value="1"/>
</dbReference>
<organism evidence="6 7">
    <name type="scientific">Pigmentiphaga kullae</name>
    <dbReference type="NCBI Taxonomy" id="151784"/>
    <lineage>
        <taxon>Bacteria</taxon>
        <taxon>Pseudomonadati</taxon>
        <taxon>Pseudomonadota</taxon>
        <taxon>Betaproteobacteria</taxon>
        <taxon>Burkholderiales</taxon>
        <taxon>Alcaligenaceae</taxon>
        <taxon>Pigmentiphaga</taxon>
    </lineage>
</organism>
<evidence type="ECO:0000256" key="4">
    <source>
        <dbReference type="ARBA" id="ARBA00022683"/>
    </source>
</evidence>
<dbReference type="InterPro" id="IPR001020">
    <property type="entry name" value="PTS_HPr_His_P_site"/>
</dbReference>
<dbReference type="RefSeq" id="WP_087838112.1">
    <property type="nucleotide sequence ID" value="NZ_SGXC01000001.1"/>
</dbReference>
<sequence>MPSIDIAVINKLGLHARASAKLTQLASRFRSEIHIARGTRRVNAKSIMGVMMLAAGIGTKVTVDAEGEDAQEALDQIRALFEQKFGEAE</sequence>
<comment type="subcellular location">
    <subcellularLocation>
        <location evidence="1">Cytoplasm</location>
    </subcellularLocation>
</comment>
<feature type="domain" description="HPr" evidence="5">
    <location>
        <begin position="1"/>
        <end position="88"/>
    </location>
</feature>
<dbReference type="Gene3D" id="3.30.1340.10">
    <property type="entry name" value="HPr-like"/>
    <property type="match status" value="1"/>
</dbReference>
<evidence type="ECO:0000313" key="6">
    <source>
        <dbReference type="EMBL" id="RZS84609.1"/>
    </source>
</evidence>
<comment type="caution">
    <text evidence="6">The sequence shown here is derived from an EMBL/GenBank/DDBJ whole genome shotgun (WGS) entry which is preliminary data.</text>
</comment>
<dbReference type="PROSITE" id="PS51350">
    <property type="entry name" value="PTS_HPR_DOM"/>
    <property type="match status" value="1"/>
</dbReference>
<dbReference type="Proteomes" id="UP000292445">
    <property type="component" value="Unassembled WGS sequence"/>
</dbReference>
<keyword evidence="3" id="KW-0963">Cytoplasm</keyword>
<dbReference type="InterPro" id="IPR050399">
    <property type="entry name" value="HPr"/>
</dbReference>
<evidence type="ECO:0000256" key="2">
    <source>
        <dbReference type="ARBA" id="ARBA00010736"/>
    </source>
</evidence>
<accession>A0A4Q7NI80</accession>
<dbReference type="InterPro" id="IPR002114">
    <property type="entry name" value="PTS_HPr_Ser_P_site"/>
</dbReference>
<dbReference type="GO" id="GO:0005737">
    <property type="term" value="C:cytoplasm"/>
    <property type="evidence" value="ECO:0007669"/>
    <property type="project" value="UniProtKB-SubCell"/>
</dbReference>
<gene>
    <name evidence="6" type="ORF">EV675_0626</name>
</gene>
<name>A0A4Q7NI80_9BURK</name>
<dbReference type="PRINTS" id="PR00107">
    <property type="entry name" value="PHOSPHOCPHPR"/>
</dbReference>
<keyword evidence="7" id="KW-1185">Reference proteome</keyword>
<dbReference type="PANTHER" id="PTHR33705:SF2">
    <property type="entry name" value="PHOSPHOCARRIER PROTEIN NPR"/>
    <property type="match status" value="1"/>
</dbReference>
<dbReference type="CDD" id="cd00367">
    <property type="entry name" value="PTS-HPr_like"/>
    <property type="match status" value="1"/>
</dbReference>
<evidence type="ECO:0000313" key="7">
    <source>
        <dbReference type="Proteomes" id="UP000292445"/>
    </source>
</evidence>
<dbReference type="PANTHER" id="PTHR33705">
    <property type="entry name" value="PHOSPHOCARRIER PROTEIN HPR"/>
    <property type="match status" value="1"/>
</dbReference>
<comment type="similarity">
    <text evidence="2">Belongs to the HPr family.</text>
</comment>
<proteinExistence type="inferred from homology"/>